<reference evidence="3" key="1">
    <citation type="submission" date="2025-08" db="UniProtKB">
        <authorList>
            <consortium name="RefSeq"/>
        </authorList>
    </citation>
    <scope>IDENTIFICATION</scope>
    <source>
        <tissue evidence="3">Seedling</tissue>
    </source>
</reference>
<dbReference type="InParanoid" id="A0A6P4AD00"/>
<dbReference type="PANTHER" id="PTHR31929">
    <property type="entry name" value="SAUR-LIKE AUXIN-RESPONSIVE PROTEIN FAMILY-RELATED"/>
    <property type="match status" value="1"/>
</dbReference>
<dbReference type="GeneID" id="107426527"/>
<proteinExistence type="inferred from homology"/>
<evidence type="ECO:0000313" key="2">
    <source>
        <dbReference type="Proteomes" id="UP001652623"/>
    </source>
</evidence>
<dbReference type="RefSeq" id="XP_015892209.1">
    <property type="nucleotide sequence ID" value="XM_016036723.3"/>
</dbReference>
<sequence>MLEKHAAPCPLWYTFILKNANIRCRYSSKTLQEIIFVIGNDWFSVIAKSKKHLLESSSTLNQVASKGLDIPKSYFAVYVGESQKKMFVIPVSMSKEPSFQDLLSQAAEEYGYDYPMGGVTISSHENVFLDLVSGLNV</sequence>
<gene>
    <name evidence="3" type="primary">LOC107426527</name>
</gene>
<dbReference type="GO" id="GO:0009733">
    <property type="term" value="P:response to auxin"/>
    <property type="evidence" value="ECO:0007669"/>
    <property type="project" value="InterPro"/>
</dbReference>
<accession>A0A6P4AD00</accession>
<protein>
    <submittedName>
        <fullName evidence="3">Auxin-induced protein 15A</fullName>
    </submittedName>
</protein>
<dbReference type="Proteomes" id="UP001652623">
    <property type="component" value="Chromosome 9"/>
</dbReference>
<dbReference type="KEGG" id="zju:107426527"/>
<name>A0A6P4AD00_ZIZJJ</name>
<evidence type="ECO:0000313" key="3">
    <source>
        <dbReference type="RefSeq" id="XP_015892209.1"/>
    </source>
</evidence>
<dbReference type="AlphaFoldDB" id="A0A6P4AD00"/>
<evidence type="ECO:0000256" key="1">
    <source>
        <dbReference type="ARBA" id="ARBA00006974"/>
    </source>
</evidence>
<organism evidence="2 3">
    <name type="scientific">Ziziphus jujuba</name>
    <name type="common">Chinese jujube</name>
    <name type="synonym">Ziziphus sativa</name>
    <dbReference type="NCBI Taxonomy" id="326968"/>
    <lineage>
        <taxon>Eukaryota</taxon>
        <taxon>Viridiplantae</taxon>
        <taxon>Streptophyta</taxon>
        <taxon>Embryophyta</taxon>
        <taxon>Tracheophyta</taxon>
        <taxon>Spermatophyta</taxon>
        <taxon>Magnoliopsida</taxon>
        <taxon>eudicotyledons</taxon>
        <taxon>Gunneridae</taxon>
        <taxon>Pentapetalae</taxon>
        <taxon>rosids</taxon>
        <taxon>fabids</taxon>
        <taxon>Rosales</taxon>
        <taxon>Rhamnaceae</taxon>
        <taxon>Paliureae</taxon>
        <taxon>Ziziphus</taxon>
    </lineage>
</organism>
<dbReference type="Pfam" id="PF02519">
    <property type="entry name" value="Auxin_inducible"/>
    <property type="match status" value="1"/>
</dbReference>
<dbReference type="InterPro" id="IPR003676">
    <property type="entry name" value="SAUR_fam"/>
</dbReference>
<keyword evidence="2" id="KW-1185">Reference proteome</keyword>
<comment type="similarity">
    <text evidence="1">Belongs to the ARG7 family.</text>
</comment>